<accession>A0A9D9DWR2</accession>
<comment type="similarity">
    <text evidence="5">Belongs to the protein N5-glutamine methyltransferase family. PrmC subfamily.</text>
</comment>
<evidence type="ECO:0000259" key="7">
    <source>
        <dbReference type="Pfam" id="PF17827"/>
    </source>
</evidence>
<keyword evidence="2 5" id="KW-0808">Transferase</keyword>
<dbReference type="InterPro" id="IPR004556">
    <property type="entry name" value="HemK-like"/>
</dbReference>
<evidence type="ECO:0000259" key="6">
    <source>
        <dbReference type="Pfam" id="PF05175"/>
    </source>
</evidence>
<comment type="caution">
    <text evidence="5">Lacks conserved residue(s) required for the propagation of feature annotation.</text>
</comment>
<gene>
    <name evidence="5 8" type="primary">prmC</name>
    <name evidence="8" type="ORF">IAC55_02775</name>
</gene>
<dbReference type="EMBL" id="JADIMX010000052">
    <property type="protein sequence ID" value="MBO8434233.1"/>
    <property type="molecule type" value="Genomic_DNA"/>
</dbReference>
<dbReference type="GO" id="GO:0003676">
    <property type="term" value="F:nucleic acid binding"/>
    <property type="evidence" value="ECO:0007669"/>
    <property type="project" value="InterPro"/>
</dbReference>
<dbReference type="InterPro" id="IPR029063">
    <property type="entry name" value="SAM-dependent_MTases_sf"/>
</dbReference>
<dbReference type="Gene3D" id="1.10.8.10">
    <property type="entry name" value="DNA helicase RuvA subunit, C-terminal domain"/>
    <property type="match status" value="1"/>
</dbReference>
<dbReference type="NCBIfam" id="TIGR00536">
    <property type="entry name" value="hemK_fam"/>
    <property type="match status" value="1"/>
</dbReference>
<protein>
    <recommendedName>
        <fullName evidence="5">Release factor glutamine methyltransferase</fullName>
        <shortName evidence="5">RF MTase</shortName>
        <ecNumber evidence="5">2.1.1.297</ecNumber>
    </recommendedName>
    <alternativeName>
        <fullName evidence="5">N5-glutamine methyltransferase PrmC</fullName>
    </alternativeName>
    <alternativeName>
        <fullName evidence="5">Protein-(glutamine-N5) MTase PrmC</fullName>
    </alternativeName>
    <alternativeName>
        <fullName evidence="5">Protein-glutamine N-methyltransferase PrmC</fullName>
    </alternativeName>
</protein>
<evidence type="ECO:0000256" key="2">
    <source>
        <dbReference type="ARBA" id="ARBA00022679"/>
    </source>
</evidence>
<dbReference type="EC" id="2.1.1.297" evidence="5"/>
<keyword evidence="1 5" id="KW-0489">Methyltransferase</keyword>
<evidence type="ECO:0000313" key="9">
    <source>
        <dbReference type="Proteomes" id="UP000823611"/>
    </source>
</evidence>
<evidence type="ECO:0000256" key="4">
    <source>
        <dbReference type="ARBA" id="ARBA00048391"/>
    </source>
</evidence>
<sequence length="281" mass="31437">MSNTVETALLWAKKLLKNSECESYSLDAELFMMKVLDISRVKLFIDMDRKLSDSEFSSFKELVEKRSSGVPTQYILGSCEFMSLDFEVNPFTLIPRNDTEILVETAIESFEKNGTKTFIDIGTGSGCIAISLARYTGATGVAVDISQGAIETAKRNAYKNGVSEKINFVLSDCFENIDEKFDAIVSNPPYIKTDVIKGLMREVRDNEPYNALDGGSDGLYFYRKISNEAKNYLNEKGSIFFEIGYDQGEEVRDILLNEGFSDVRIIKDLAGLDRVVTGVKK</sequence>
<feature type="domain" description="Release factor glutamine methyltransferase N-terminal" evidence="7">
    <location>
        <begin position="8"/>
        <end position="77"/>
    </location>
</feature>
<dbReference type="CDD" id="cd02440">
    <property type="entry name" value="AdoMet_MTases"/>
    <property type="match status" value="1"/>
</dbReference>
<feature type="binding site" evidence="5">
    <location>
        <position position="144"/>
    </location>
    <ligand>
        <name>S-adenosyl-L-methionine</name>
        <dbReference type="ChEBI" id="CHEBI:59789"/>
    </ligand>
</feature>
<organism evidence="8 9">
    <name type="scientific">Candidatus Fimicola merdigallinarum</name>
    <dbReference type="NCBI Taxonomy" id="2840819"/>
    <lineage>
        <taxon>Bacteria</taxon>
        <taxon>Bacillati</taxon>
        <taxon>Bacillota</taxon>
        <taxon>Clostridia</taxon>
        <taxon>Lachnospirales</taxon>
        <taxon>Lachnospiraceae</taxon>
        <taxon>Lachnospiraceae incertae sedis</taxon>
        <taxon>Candidatus Fimicola</taxon>
    </lineage>
</organism>
<dbReference type="InterPro" id="IPR007848">
    <property type="entry name" value="Small_mtfrase_dom"/>
</dbReference>
<feature type="binding site" evidence="5">
    <location>
        <begin position="122"/>
        <end position="126"/>
    </location>
    <ligand>
        <name>S-adenosyl-L-methionine</name>
        <dbReference type="ChEBI" id="CHEBI:59789"/>
    </ligand>
</feature>
<dbReference type="PROSITE" id="PS00092">
    <property type="entry name" value="N6_MTASE"/>
    <property type="match status" value="1"/>
</dbReference>
<dbReference type="InterPro" id="IPR050320">
    <property type="entry name" value="N5-glutamine_MTase"/>
</dbReference>
<comment type="caution">
    <text evidence="8">The sequence shown here is derived from an EMBL/GenBank/DDBJ whole genome shotgun (WGS) entry which is preliminary data.</text>
</comment>
<dbReference type="PANTHER" id="PTHR18895:SF74">
    <property type="entry name" value="MTRF1L RELEASE FACTOR GLUTAMINE METHYLTRANSFERASE"/>
    <property type="match status" value="1"/>
</dbReference>
<dbReference type="InterPro" id="IPR019874">
    <property type="entry name" value="RF_methyltr_PrmC"/>
</dbReference>
<reference evidence="8" key="2">
    <citation type="journal article" date="2021" name="PeerJ">
        <title>Extensive microbial diversity within the chicken gut microbiome revealed by metagenomics and culture.</title>
        <authorList>
            <person name="Gilroy R."/>
            <person name="Ravi A."/>
            <person name="Getino M."/>
            <person name="Pursley I."/>
            <person name="Horton D.L."/>
            <person name="Alikhan N.F."/>
            <person name="Baker D."/>
            <person name="Gharbi K."/>
            <person name="Hall N."/>
            <person name="Watson M."/>
            <person name="Adriaenssens E.M."/>
            <person name="Foster-Nyarko E."/>
            <person name="Jarju S."/>
            <person name="Secka A."/>
            <person name="Antonio M."/>
            <person name="Oren A."/>
            <person name="Chaudhuri R.R."/>
            <person name="La Ragione R."/>
            <person name="Hildebrand F."/>
            <person name="Pallen M.J."/>
        </authorList>
    </citation>
    <scope>NUCLEOTIDE SEQUENCE</scope>
    <source>
        <strain evidence="8">F6-4510</strain>
    </source>
</reference>
<proteinExistence type="inferred from homology"/>
<evidence type="ECO:0000256" key="1">
    <source>
        <dbReference type="ARBA" id="ARBA00022603"/>
    </source>
</evidence>
<feature type="domain" description="Methyltransferase small" evidence="6">
    <location>
        <begin position="107"/>
        <end position="192"/>
    </location>
</feature>
<evidence type="ECO:0000313" key="8">
    <source>
        <dbReference type="EMBL" id="MBO8434233.1"/>
    </source>
</evidence>
<dbReference type="Pfam" id="PF17827">
    <property type="entry name" value="PrmC_N"/>
    <property type="match status" value="1"/>
</dbReference>
<feature type="binding site" evidence="5">
    <location>
        <begin position="187"/>
        <end position="190"/>
    </location>
    <ligand>
        <name>substrate</name>
    </ligand>
</feature>
<dbReference type="AlphaFoldDB" id="A0A9D9DWR2"/>
<name>A0A9D9DWR2_9FIRM</name>
<comment type="function">
    <text evidence="5">Methylates the class 1 translation termination release factors RF1/PrfA and RF2/PrfB on the glutamine residue of the universally conserved GGQ motif.</text>
</comment>
<dbReference type="NCBIfam" id="TIGR03534">
    <property type="entry name" value="RF_mod_PrmC"/>
    <property type="match status" value="1"/>
</dbReference>
<dbReference type="Gene3D" id="3.40.50.150">
    <property type="entry name" value="Vaccinia Virus protein VP39"/>
    <property type="match status" value="1"/>
</dbReference>
<dbReference type="Pfam" id="PF05175">
    <property type="entry name" value="MTS"/>
    <property type="match status" value="1"/>
</dbReference>
<reference evidence="8" key="1">
    <citation type="submission" date="2020-10" db="EMBL/GenBank/DDBJ databases">
        <authorList>
            <person name="Gilroy R."/>
        </authorList>
    </citation>
    <scope>NUCLEOTIDE SEQUENCE</scope>
    <source>
        <strain evidence="8">F6-4510</strain>
    </source>
</reference>
<keyword evidence="3 5" id="KW-0949">S-adenosyl-L-methionine</keyword>
<dbReference type="InterPro" id="IPR040758">
    <property type="entry name" value="PrmC_N"/>
</dbReference>
<evidence type="ECO:0000256" key="5">
    <source>
        <dbReference type="HAMAP-Rule" id="MF_02126"/>
    </source>
</evidence>
<dbReference type="HAMAP" id="MF_02126">
    <property type="entry name" value="RF_methyltr_PrmC"/>
    <property type="match status" value="1"/>
</dbReference>
<dbReference type="Proteomes" id="UP000823611">
    <property type="component" value="Unassembled WGS sequence"/>
</dbReference>
<dbReference type="PANTHER" id="PTHR18895">
    <property type="entry name" value="HEMK METHYLTRANSFERASE"/>
    <property type="match status" value="1"/>
</dbReference>
<comment type="catalytic activity">
    <reaction evidence="4 5">
        <text>L-glutaminyl-[peptide chain release factor] + S-adenosyl-L-methionine = N(5)-methyl-L-glutaminyl-[peptide chain release factor] + S-adenosyl-L-homocysteine + H(+)</text>
        <dbReference type="Rhea" id="RHEA:42896"/>
        <dbReference type="Rhea" id="RHEA-COMP:10271"/>
        <dbReference type="Rhea" id="RHEA-COMP:10272"/>
        <dbReference type="ChEBI" id="CHEBI:15378"/>
        <dbReference type="ChEBI" id="CHEBI:30011"/>
        <dbReference type="ChEBI" id="CHEBI:57856"/>
        <dbReference type="ChEBI" id="CHEBI:59789"/>
        <dbReference type="ChEBI" id="CHEBI:61891"/>
        <dbReference type="EC" id="2.1.1.297"/>
    </reaction>
</comment>
<dbReference type="SUPFAM" id="SSF53335">
    <property type="entry name" value="S-adenosyl-L-methionine-dependent methyltransferases"/>
    <property type="match status" value="1"/>
</dbReference>
<dbReference type="GO" id="GO:0102559">
    <property type="term" value="F:peptide chain release factor N(5)-glutamine methyltransferase activity"/>
    <property type="evidence" value="ECO:0007669"/>
    <property type="project" value="UniProtKB-EC"/>
</dbReference>
<feature type="binding site" evidence="5">
    <location>
        <position position="187"/>
    </location>
    <ligand>
        <name>S-adenosyl-L-methionine</name>
        <dbReference type="ChEBI" id="CHEBI:59789"/>
    </ligand>
</feature>
<evidence type="ECO:0000256" key="3">
    <source>
        <dbReference type="ARBA" id="ARBA00022691"/>
    </source>
</evidence>
<dbReference type="InterPro" id="IPR002052">
    <property type="entry name" value="DNA_methylase_N6_adenine_CS"/>
</dbReference>
<dbReference type="GO" id="GO:0032259">
    <property type="term" value="P:methylation"/>
    <property type="evidence" value="ECO:0007669"/>
    <property type="project" value="UniProtKB-KW"/>
</dbReference>